<dbReference type="GO" id="GO:0016787">
    <property type="term" value="F:hydrolase activity"/>
    <property type="evidence" value="ECO:0007669"/>
    <property type="project" value="UniProtKB-KW"/>
</dbReference>
<keyword evidence="12" id="KW-1185">Reference proteome</keyword>
<feature type="domain" description="Integrase catalytic" evidence="10">
    <location>
        <begin position="1"/>
        <end position="125"/>
    </location>
</feature>
<dbReference type="AlphaFoldDB" id="A0A7I8LFE2"/>
<evidence type="ECO:0000256" key="5">
    <source>
        <dbReference type="ARBA" id="ARBA00022842"/>
    </source>
</evidence>
<dbReference type="InterPro" id="IPR004274">
    <property type="entry name" value="FCP1_dom"/>
</dbReference>
<dbReference type="GO" id="GO:0003964">
    <property type="term" value="F:RNA-directed DNA polymerase activity"/>
    <property type="evidence" value="ECO:0007669"/>
    <property type="project" value="UniProtKB-KW"/>
</dbReference>
<dbReference type="GO" id="GO:0015074">
    <property type="term" value="P:DNA integration"/>
    <property type="evidence" value="ECO:0007669"/>
    <property type="project" value="UniProtKB-KW"/>
</dbReference>
<keyword evidence="1" id="KW-0540">Nuclease</keyword>
<evidence type="ECO:0000256" key="7">
    <source>
        <dbReference type="ARBA" id="ARBA00022918"/>
    </source>
</evidence>
<keyword evidence="7" id="KW-0695">RNA-directed DNA polymerase</keyword>
<dbReference type="SUPFAM" id="SSF56784">
    <property type="entry name" value="HAD-like"/>
    <property type="match status" value="1"/>
</dbReference>
<proteinExistence type="predicted"/>
<dbReference type="GO" id="GO:0006310">
    <property type="term" value="P:DNA recombination"/>
    <property type="evidence" value="ECO:0007669"/>
    <property type="project" value="UniProtKB-KW"/>
</dbReference>
<gene>
    <name evidence="11" type="ORF">SI8410_15019405</name>
</gene>
<accession>A0A7I8LFE2</accession>
<keyword evidence="3" id="KW-0255">Endonuclease</keyword>
<evidence type="ECO:0000313" key="11">
    <source>
        <dbReference type="EMBL" id="CAA7408727.1"/>
    </source>
</evidence>
<dbReference type="PANTHER" id="PTHR42648:SF11">
    <property type="entry name" value="TRANSPOSON TY4-P GAG-POL POLYPROTEIN"/>
    <property type="match status" value="1"/>
</dbReference>
<keyword evidence="9" id="KW-0233">DNA recombination</keyword>
<dbReference type="Pfam" id="PF03031">
    <property type="entry name" value="NIF"/>
    <property type="match status" value="1"/>
</dbReference>
<keyword evidence="4" id="KW-0378">Hydrolase</keyword>
<evidence type="ECO:0000256" key="8">
    <source>
        <dbReference type="ARBA" id="ARBA00022932"/>
    </source>
</evidence>
<dbReference type="InterPro" id="IPR001584">
    <property type="entry name" value="Integrase_cat-core"/>
</dbReference>
<evidence type="ECO:0000256" key="6">
    <source>
        <dbReference type="ARBA" id="ARBA00022908"/>
    </source>
</evidence>
<evidence type="ECO:0000256" key="1">
    <source>
        <dbReference type="ARBA" id="ARBA00022722"/>
    </source>
</evidence>
<dbReference type="InterPro" id="IPR036412">
    <property type="entry name" value="HAD-like_sf"/>
</dbReference>
<evidence type="ECO:0000256" key="4">
    <source>
        <dbReference type="ARBA" id="ARBA00022801"/>
    </source>
</evidence>
<keyword evidence="2" id="KW-0479">Metal-binding</keyword>
<keyword evidence="8" id="KW-0548">Nucleotidyltransferase</keyword>
<dbReference type="InterPro" id="IPR023214">
    <property type="entry name" value="HAD_sf"/>
</dbReference>
<dbReference type="OrthoDB" id="1711508at2759"/>
<keyword evidence="5" id="KW-0460">Magnesium</keyword>
<reference evidence="11" key="1">
    <citation type="submission" date="2020-02" db="EMBL/GenBank/DDBJ databases">
        <authorList>
            <person name="Scholz U."/>
            <person name="Mascher M."/>
            <person name="Fiebig A."/>
        </authorList>
    </citation>
    <scope>NUCLEOTIDE SEQUENCE</scope>
</reference>
<protein>
    <recommendedName>
        <fullName evidence="10">Integrase catalytic domain-containing protein</fullName>
    </recommendedName>
</protein>
<organism evidence="11 12">
    <name type="scientific">Spirodela intermedia</name>
    <name type="common">Intermediate duckweed</name>
    <dbReference type="NCBI Taxonomy" id="51605"/>
    <lineage>
        <taxon>Eukaryota</taxon>
        <taxon>Viridiplantae</taxon>
        <taxon>Streptophyta</taxon>
        <taxon>Embryophyta</taxon>
        <taxon>Tracheophyta</taxon>
        <taxon>Spermatophyta</taxon>
        <taxon>Magnoliopsida</taxon>
        <taxon>Liliopsida</taxon>
        <taxon>Araceae</taxon>
        <taxon>Lemnoideae</taxon>
        <taxon>Spirodela</taxon>
    </lineage>
</organism>
<dbReference type="InterPro" id="IPR012337">
    <property type="entry name" value="RNaseH-like_sf"/>
</dbReference>
<dbReference type="GO" id="GO:0003887">
    <property type="term" value="F:DNA-directed DNA polymerase activity"/>
    <property type="evidence" value="ECO:0007669"/>
    <property type="project" value="UniProtKB-KW"/>
</dbReference>
<dbReference type="SUPFAM" id="SSF53098">
    <property type="entry name" value="Ribonuclease H-like"/>
    <property type="match status" value="1"/>
</dbReference>
<evidence type="ECO:0000256" key="9">
    <source>
        <dbReference type="ARBA" id="ARBA00023172"/>
    </source>
</evidence>
<keyword evidence="8" id="KW-0239">DNA-directed DNA polymerase</keyword>
<dbReference type="PANTHER" id="PTHR42648">
    <property type="entry name" value="TRANSPOSASE, PUTATIVE-RELATED"/>
    <property type="match status" value="1"/>
</dbReference>
<dbReference type="GO" id="GO:0046872">
    <property type="term" value="F:metal ion binding"/>
    <property type="evidence" value="ECO:0007669"/>
    <property type="project" value="UniProtKB-KW"/>
</dbReference>
<keyword evidence="6" id="KW-0229">DNA integration</keyword>
<keyword evidence="8" id="KW-0808">Transferase</keyword>
<dbReference type="InterPro" id="IPR039537">
    <property type="entry name" value="Retrotran_Ty1/copia-like"/>
</dbReference>
<name>A0A7I8LFE2_SPIIN</name>
<dbReference type="PROSITE" id="PS50994">
    <property type="entry name" value="INTEGRASE"/>
    <property type="match status" value="1"/>
</dbReference>
<evidence type="ECO:0000313" key="12">
    <source>
        <dbReference type="Proteomes" id="UP000663760"/>
    </source>
</evidence>
<dbReference type="Proteomes" id="UP000663760">
    <property type="component" value="Chromosome 15"/>
</dbReference>
<dbReference type="GO" id="GO:0004519">
    <property type="term" value="F:endonuclease activity"/>
    <property type="evidence" value="ECO:0007669"/>
    <property type="project" value="UniProtKB-KW"/>
</dbReference>
<evidence type="ECO:0000259" key="10">
    <source>
        <dbReference type="PROSITE" id="PS50994"/>
    </source>
</evidence>
<evidence type="ECO:0000256" key="3">
    <source>
        <dbReference type="ARBA" id="ARBA00022759"/>
    </source>
</evidence>
<sequence>MFEVFVKFKAWCAKVENQTGRKIKVLRTNNGTEFKNSKFGQFCNEHNIQRHYTVKKTPQQNGVAERMNHTIIDRVRCLRLNVDLSKKNWTEVMSTVIYLMTKSLNSTLYEKLVFKRPFYANFLCFCFKSFDVVVWSSVARWNLMGIIECVMGGLADRLLFIWSNCTDTGFKTLERGEKPLFLNELRKLWDERRSFSEKNTLLVDYKPLLNPPNTGIFPSPYDVSQTEDAELGPDGEMRTFLEGLAAAETEVPSYVASHRLGQEPITAVHPDWKFYSRVLRSAGASSTRPSAEPPTRQGFHNVGDYNLNKIIHYSTNYT</sequence>
<evidence type="ECO:0000256" key="2">
    <source>
        <dbReference type="ARBA" id="ARBA00022723"/>
    </source>
</evidence>
<dbReference type="Gene3D" id="3.40.50.1000">
    <property type="entry name" value="HAD superfamily/HAD-like"/>
    <property type="match status" value="1"/>
</dbReference>
<dbReference type="EMBL" id="LR746278">
    <property type="protein sequence ID" value="CAA7408727.1"/>
    <property type="molecule type" value="Genomic_DNA"/>
</dbReference>